<gene>
    <name evidence="1" type="ORF">SMRZ_LOCUS10470</name>
</gene>
<dbReference type="Proteomes" id="UP000277204">
    <property type="component" value="Unassembled WGS sequence"/>
</dbReference>
<name>A0A183M344_9TREM</name>
<proteinExistence type="predicted"/>
<organism evidence="1 2">
    <name type="scientific">Schistosoma margrebowiei</name>
    <dbReference type="NCBI Taxonomy" id="48269"/>
    <lineage>
        <taxon>Eukaryota</taxon>
        <taxon>Metazoa</taxon>
        <taxon>Spiralia</taxon>
        <taxon>Lophotrochozoa</taxon>
        <taxon>Platyhelminthes</taxon>
        <taxon>Trematoda</taxon>
        <taxon>Digenea</taxon>
        <taxon>Strigeidida</taxon>
        <taxon>Schistosomatoidea</taxon>
        <taxon>Schistosomatidae</taxon>
        <taxon>Schistosoma</taxon>
    </lineage>
</organism>
<dbReference type="EMBL" id="UZAI01005431">
    <property type="protein sequence ID" value="VDO90513.1"/>
    <property type="molecule type" value="Genomic_DNA"/>
</dbReference>
<evidence type="ECO:0000313" key="2">
    <source>
        <dbReference type="Proteomes" id="UP000277204"/>
    </source>
</evidence>
<protein>
    <submittedName>
        <fullName evidence="1">Uncharacterized protein</fullName>
    </submittedName>
</protein>
<evidence type="ECO:0000313" key="1">
    <source>
        <dbReference type="EMBL" id="VDO90513.1"/>
    </source>
</evidence>
<keyword evidence="2" id="KW-1185">Reference proteome</keyword>
<reference evidence="1 2" key="1">
    <citation type="submission" date="2018-11" db="EMBL/GenBank/DDBJ databases">
        <authorList>
            <consortium name="Pathogen Informatics"/>
        </authorList>
    </citation>
    <scope>NUCLEOTIDE SEQUENCE [LARGE SCALE GENOMIC DNA]</scope>
    <source>
        <strain evidence="1 2">Zambia</strain>
    </source>
</reference>
<sequence>MNWLYRYYHYYSHYHHQVHFPLGHMVALQPSYEKIKIFYENLSLVYMAYLGRKKNMYIYSYITY</sequence>
<dbReference type="AlphaFoldDB" id="A0A183M344"/>
<accession>A0A183M344</accession>